<evidence type="ECO:0000256" key="1">
    <source>
        <dbReference type="SAM" id="MobiDB-lite"/>
    </source>
</evidence>
<dbReference type="SUPFAM" id="SSF49265">
    <property type="entry name" value="Fibronectin type III"/>
    <property type="match status" value="1"/>
</dbReference>
<dbReference type="InterPro" id="IPR003961">
    <property type="entry name" value="FN3_dom"/>
</dbReference>
<protein>
    <recommendedName>
        <fullName evidence="2">Fibronectin type-III domain-containing protein</fullName>
    </recommendedName>
</protein>
<comment type="caution">
    <text evidence="3">The sequence shown here is derived from an EMBL/GenBank/DDBJ whole genome shotgun (WGS) entry which is preliminary data.</text>
</comment>
<dbReference type="PANTHER" id="PTHR46957">
    <property type="entry name" value="CYTOKINE RECEPTOR"/>
    <property type="match status" value="1"/>
</dbReference>
<dbReference type="EMBL" id="PZQS01000004">
    <property type="protein sequence ID" value="PVD32356.1"/>
    <property type="molecule type" value="Genomic_DNA"/>
</dbReference>
<proteinExistence type="predicted"/>
<dbReference type="InterPro" id="IPR050713">
    <property type="entry name" value="RTP_Phos/Ushers"/>
</dbReference>
<dbReference type="STRING" id="400727.A0A2T7PG06"/>
<evidence type="ECO:0000313" key="3">
    <source>
        <dbReference type="EMBL" id="PVD32356.1"/>
    </source>
</evidence>
<dbReference type="Gene3D" id="2.60.40.10">
    <property type="entry name" value="Immunoglobulins"/>
    <property type="match status" value="2"/>
</dbReference>
<reference evidence="3 4" key="1">
    <citation type="submission" date="2018-04" db="EMBL/GenBank/DDBJ databases">
        <title>The genome of golden apple snail Pomacea canaliculata provides insight into stress tolerance and invasive adaptation.</title>
        <authorList>
            <person name="Liu C."/>
            <person name="Liu B."/>
            <person name="Ren Y."/>
            <person name="Zhang Y."/>
            <person name="Wang H."/>
            <person name="Li S."/>
            <person name="Jiang F."/>
            <person name="Yin L."/>
            <person name="Zhang G."/>
            <person name="Qian W."/>
            <person name="Fan W."/>
        </authorList>
    </citation>
    <scope>NUCLEOTIDE SEQUENCE [LARGE SCALE GENOMIC DNA]</scope>
    <source>
        <strain evidence="3">SZHN2017</strain>
        <tissue evidence="3">Muscle</tissue>
    </source>
</reference>
<dbReference type="InterPro" id="IPR036116">
    <property type="entry name" value="FN3_sf"/>
</dbReference>
<dbReference type="CDD" id="cd00063">
    <property type="entry name" value="FN3"/>
    <property type="match status" value="1"/>
</dbReference>
<feature type="region of interest" description="Disordered" evidence="1">
    <location>
        <begin position="95"/>
        <end position="120"/>
    </location>
</feature>
<name>A0A2T7PG06_POMCA</name>
<dbReference type="InterPro" id="IPR013783">
    <property type="entry name" value="Ig-like_fold"/>
</dbReference>
<dbReference type="SMART" id="SM00060">
    <property type="entry name" value="FN3"/>
    <property type="match status" value="1"/>
</dbReference>
<evidence type="ECO:0000313" key="4">
    <source>
        <dbReference type="Proteomes" id="UP000245119"/>
    </source>
</evidence>
<dbReference type="FunFam" id="2.60.40.10:FF:001030">
    <property type="entry name" value="Usherin"/>
    <property type="match status" value="1"/>
</dbReference>
<feature type="domain" description="Fibronectin type-III" evidence="2">
    <location>
        <begin position="15"/>
        <end position="112"/>
    </location>
</feature>
<dbReference type="PANTHER" id="PTHR46957:SF7">
    <property type="entry name" value="USHERIN"/>
    <property type="match status" value="1"/>
</dbReference>
<sequence length="188" mass="20223">MHAKPPVTGRTDDAPPTDLDPPVLRVLGSTGIEVSWSPPRNPNGVIASYDVRRGGQLVFTTAINPAGNIQNTYTDYGLRPGEEYTYTIIARNSKGSIESPPATARTYSSSPSGLAPPTLEPLSSTAIRASWTPPINPNGRIANYSLYRNDSLAYSGGPDQLTYTVPGQFLHALHLPPPSLHGQRLRAY</sequence>
<feature type="domain" description="Fibronectin type-III" evidence="2">
    <location>
        <begin position="113"/>
        <end position="188"/>
    </location>
</feature>
<keyword evidence="4" id="KW-1185">Reference proteome</keyword>
<dbReference type="Proteomes" id="UP000245119">
    <property type="component" value="Linkage Group LG4"/>
</dbReference>
<gene>
    <name evidence="3" type="ORF">C0Q70_07789</name>
</gene>
<accession>A0A2T7PG06</accession>
<feature type="region of interest" description="Disordered" evidence="1">
    <location>
        <begin position="1"/>
        <end position="21"/>
    </location>
</feature>
<dbReference type="Pfam" id="PF00041">
    <property type="entry name" value="fn3"/>
    <property type="match status" value="1"/>
</dbReference>
<dbReference type="AlphaFoldDB" id="A0A2T7PG06"/>
<organism evidence="3 4">
    <name type="scientific">Pomacea canaliculata</name>
    <name type="common">Golden apple snail</name>
    <dbReference type="NCBI Taxonomy" id="400727"/>
    <lineage>
        <taxon>Eukaryota</taxon>
        <taxon>Metazoa</taxon>
        <taxon>Spiralia</taxon>
        <taxon>Lophotrochozoa</taxon>
        <taxon>Mollusca</taxon>
        <taxon>Gastropoda</taxon>
        <taxon>Caenogastropoda</taxon>
        <taxon>Architaenioglossa</taxon>
        <taxon>Ampullarioidea</taxon>
        <taxon>Ampullariidae</taxon>
        <taxon>Pomacea</taxon>
    </lineage>
</organism>
<evidence type="ECO:0000259" key="2">
    <source>
        <dbReference type="PROSITE" id="PS50853"/>
    </source>
</evidence>
<dbReference type="PROSITE" id="PS50853">
    <property type="entry name" value="FN3"/>
    <property type="match status" value="2"/>
</dbReference>